<organism evidence="2 3">
    <name type="scientific">Meiothermus hypogaeus NBRC 106114</name>
    <dbReference type="NCBI Taxonomy" id="1227553"/>
    <lineage>
        <taxon>Bacteria</taxon>
        <taxon>Thermotogati</taxon>
        <taxon>Deinococcota</taxon>
        <taxon>Deinococci</taxon>
        <taxon>Thermales</taxon>
        <taxon>Thermaceae</taxon>
        <taxon>Meiothermus</taxon>
    </lineage>
</organism>
<evidence type="ECO:0000313" key="3">
    <source>
        <dbReference type="Proteomes" id="UP000321197"/>
    </source>
</evidence>
<evidence type="ECO:0008006" key="4">
    <source>
        <dbReference type="Google" id="ProtNLM"/>
    </source>
</evidence>
<gene>
    <name evidence="2" type="ORF">MHY01S_00140</name>
</gene>
<feature type="region of interest" description="Disordered" evidence="1">
    <location>
        <begin position="1"/>
        <end position="22"/>
    </location>
</feature>
<feature type="compositionally biased region" description="Polar residues" evidence="1">
    <location>
        <begin position="54"/>
        <end position="67"/>
    </location>
</feature>
<feature type="compositionally biased region" description="Polar residues" evidence="1">
    <location>
        <begin position="1"/>
        <end position="10"/>
    </location>
</feature>
<protein>
    <recommendedName>
        <fullName evidence="4">Tail fiber protein</fullName>
    </recommendedName>
</protein>
<comment type="caution">
    <text evidence="2">The sequence shown here is derived from an EMBL/GenBank/DDBJ whole genome shotgun (WGS) entry which is preliminary data.</text>
</comment>
<proteinExistence type="predicted"/>
<dbReference type="AlphaFoldDB" id="A0A511QWU5"/>
<feature type="region of interest" description="Disordered" evidence="1">
    <location>
        <begin position="54"/>
        <end position="74"/>
    </location>
</feature>
<dbReference type="CDD" id="cd19958">
    <property type="entry name" value="pyocin_knob"/>
    <property type="match status" value="1"/>
</dbReference>
<reference evidence="2 3" key="1">
    <citation type="submission" date="2019-07" db="EMBL/GenBank/DDBJ databases">
        <title>Whole genome shotgun sequence of Meiothermus hypogaeus NBRC 106114.</title>
        <authorList>
            <person name="Hosoyama A."/>
            <person name="Uohara A."/>
            <person name="Ohji S."/>
            <person name="Ichikawa N."/>
        </authorList>
    </citation>
    <scope>NUCLEOTIDE SEQUENCE [LARGE SCALE GENOMIC DNA]</scope>
    <source>
        <strain evidence="2 3">NBRC 106114</strain>
    </source>
</reference>
<dbReference type="Proteomes" id="UP000321197">
    <property type="component" value="Unassembled WGS sequence"/>
</dbReference>
<sequence>MPKNLTPQDQWETDFQVPLPGEPRNIGPLELLFQRILNRSERLKSRVDNLETAQGGTTLSTHRTASTLDHPDGSVTAQKLAPIRNAPTITPAGGDWLLGGQQSGTGVGKILLGSSGGVPLLTAGSVLASPSLYSDRGTINVATDWNTLANAGGYQIQSAALGGGSNAAPPTTSPGLLVVHRAGARTQQIYYPETEPYIYYRMLAGGSWTAWAATGQQYISNANGAAYRFGDGTQICWLIEGLAGSSPQTWTFPATFIAKPIVSFISHDPGYIHTNDFTLWSTTQARVRKYQIGSGDEYTGSGLTLEAIAIGRWK</sequence>
<dbReference type="EMBL" id="BJXL01000001">
    <property type="protein sequence ID" value="GEM81848.1"/>
    <property type="molecule type" value="Genomic_DNA"/>
</dbReference>
<evidence type="ECO:0000256" key="1">
    <source>
        <dbReference type="SAM" id="MobiDB-lite"/>
    </source>
</evidence>
<accession>A0A511QWU5</accession>
<name>A0A511QWU5_9DEIN</name>
<evidence type="ECO:0000313" key="2">
    <source>
        <dbReference type="EMBL" id="GEM81848.1"/>
    </source>
</evidence>